<dbReference type="PROSITE" id="PS51352">
    <property type="entry name" value="THIOREDOXIN_2"/>
    <property type="match status" value="1"/>
</dbReference>
<dbReference type="AlphaFoldDB" id="A0A1I2JIH0"/>
<keyword evidence="3" id="KW-0479">Metal-binding</keyword>
<feature type="domain" description="Thioredoxin" evidence="5">
    <location>
        <begin position="39"/>
        <end position="201"/>
    </location>
</feature>
<proteinExistence type="inferred from homology"/>
<evidence type="ECO:0000313" key="6">
    <source>
        <dbReference type="EMBL" id="SFF53643.1"/>
    </source>
</evidence>
<organism evidence="6 7">
    <name type="scientific">Thermoflexibacter ruber</name>
    <dbReference type="NCBI Taxonomy" id="1003"/>
    <lineage>
        <taxon>Bacteria</taxon>
        <taxon>Pseudomonadati</taxon>
        <taxon>Bacteroidota</taxon>
        <taxon>Cytophagia</taxon>
        <taxon>Cytophagales</taxon>
        <taxon>Thermoflexibacteraceae</taxon>
        <taxon>Thermoflexibacter</taxon>
    </lineage>
</organism>
<evidence type="ECO:0000259" key="5">
    <source>
        <dbReference type="PROSITE" id="PS51352"/>
    </source>
</evidence>
<dbReference type="Gene3D" id="3.40.30.10">
    <property type="entry name" value="Glutaredoxin"/>
    <property type="match status" value="1"/>
</dbReference>
<dbReference type="Pfam" id="PF02630">
    <property type="entry name" value="SCO1-SenC"/>
    <property type="match status" value="1"/>
</dbReference>
<dbReference type="STRING" id="1003.SAMN04488541_10513"/>
<keyword evidence="7" id="KW-1185">Reference proteome</keyword>
<accession>A0A1I2JIH0</accession>
<reference evidence="6 7" key="1">
    <citation type="submission" date="2016-10" db="EMBL/GenBank/DDBJ databases">
        <authorList>
            <person name="de Groot N.N."/>
        </authorList>
    </citation>
    <scope>NUCLEOTIDE SEQUENCE [LARGE SCALE GENOMIC DNA]</scope>
    <source>
        <strain>GEY</strain>
        <strain evidence="7">DSM 9560</strain>
    </source>
</reference>
<dbReference type="GO" id="GO:0046872">
    <property type="term" value="F:metal ion binding"/>
    <property type="evidence" value="ECO:0007669"/>
    <property type="project" value="UniProtKB-KW"/>
</dbReference>
<sequence>MTILAVPTFIILFLHSFGENKFEIPVMNPSSPDCQSNVLDSVHRIPPFKFISQDGKEVTEKDFEGKVYIVDFFFTRCPDICPTMTSELVRVQEAFKDFPDVRILSHSVDPLYDSVAILKEYAQKFKANTQIWTFVTGDKGAIYNMARCGYFISARENTSPISVDFVHSDKVVLIDKEKRIRGYYSGTNRKEIDRLITEVQILLQEYK</sequence>
<dbReference type="InterPro" id="IPR013766">
    <property type="entry name" value="Thioredoxin_domain"/>
</dbReference>
<dbReference type="Proteomes" id="UP000199513">
    <property type="component" value="Unassembled WGS sequence"/>
</dbReference>
<dbReference type="InterPro" id="IPR036249">
    <property type="entry name" value="Thioredoxin-like_sf"/>
</dbReference>
<dbReference type="PANTHER" id="PTHR12151">
    <property type="entry name" value="ELECTRON TRANSPORT PROTIN SCO1/SENC FAMILY MEMBER"/>
    <property type="match status" value="1"/>
</dbReference>
<evidence type="ECO:0000256" key="3">
    <source>
        <dbReference type="PIRSR" id="PIRSR603782-1"/>
    </source>
</evidence>
<feature type="binding site" evidence="3">
    <location>
        <position position="81"/>
    </location>
    <ligand>
        <name>Cu cation</name>
        <dbReference type="ChEBI" id="CHEBI:23378"/>
    </ligand>
</feature>
<dbReference type="CDD" id="cd02968">
    <property type="entry name" value="SCO"/>
    <property type="match status" value="1"/>
</dbReference>
<feature type="binding site" evidence="3">
    <location>
        <position position="77"/>
    </location>
    <ligand>
        <name>Cu cation</name>
        <dbReference type="ChEBI" id="CHEBI:23378"/>
    </ligand>
</feature>
<comment type="similarity">
    <text evidence="1">Belongs to the SCO1/2 family.</text>
</comment>
<feature type="disulfide bond" description="Redox-active" evidence="4">
    <location>
        <begin position="77"/>
        <end position="81"/>
    </location>
</feature>
<evidence type="ECO:0000256" key="1">
    <source>
        <dbReference type="ARBA" id="ARBA00010996"/>
    </source>
</evidence>
<evidence type="ECO:0000313" key="7">
    <source>
        <dbReference type="Proteomes" id="UP000199513"/>
    </source>
</evidence>
<dbReference type="SUPFAM" id="SSF52833">
    <property type="entry name" value="Thioredoxin-like"/>
    <property type="match status" value="1"/>
</dbReference>
<dbReference type="PANTHER" id="PTHR12151:SF25">
    <property type="entry name" value="LINALOOL DEHYDRATASE_ISOMERASE DOMAIN-CONTAINING PROTEIN"/>
    <property type="match status" value="1"/>
</dbReference>
<evidence type="ECO:0000256" key="4">
    <source>
        <dbReference type="PIRSR" id="PIRSR603782-2"/>
    </source>
</evidence>
<dbReference type="EMBL" id="FONY01000051">
    <property type="protein sequence ID" value="SFF53643.1"/>
    <property type="molecule type" value="Genomic_DNA"/>
</dbReference>
<gene>
    <name evidence="6" type="ORF">SAMN04488541_10513</name>
</gene>
<keyword evidence="4" id="KW-1015">Disulfide bond</keyword>
<evidence type="ECO:0000256" key="2">
    <source>
        <dbReference type="ARBA" id="ARBA00023008"/>
    </source>
</evidence>
<protein>
    <submittedName>
        <fullName evidence="6">Protein SCO1/2</fullName>
    </submittedName>
</protein>
<feature type="binding site" evidence="3">
    <location>
        <position position="167"/>
    </location>
    <ligand>
        <name>Cu cation</name>
        <dbReference type="ChEBI" id="CHEBI:23378"/>
    </ligand>
</feature>
<keyword evidence="2 3" id="KW-0186">Copper</keyword>
<dbReference type="InterPro" id="IPR003782">
    <property type="entry name" value="SCO1/SenC"/>
</dbReference>
<name>A0A1I2JIH0_9BACT</name>